<proteinExistence type="predicted"/>
<feature type="region of interest" description="Disordered" evidence="1">
    <location>
        <begin position="1"/>
        <end position="38"/>
    </location>
</feature>
<evidence type="ECO:0000313" key="2">
    <source>
        <dbReference type="EMBL" id="KAJ6253820.1"/>
    </source>
</evidence>
<name>A0ABQ8ZAA8_9EUKA</name>
<evidence type="ECO:0000256" key="1">
    <source>
        <dbReference type="SAM" id="MobiDB-lite"/>
    </source>
</evidence>
<comment type="caution">
    <text evidence="2">The sequence shown here is derived from an EMBL/GenBank/DDBJ whole genome shotgun (WGS) entry which is preliminary data.</text>
</comment>
<reference evidence="2" key="1">
    <citation type="submission" date="2022-08" db="EMBL/GenBank/DDBJ databases">
        <title>Novel sulfate-reducing endosymbionts in the free-living metamonad Anaeramoeba.</title>
        <authorList>
            <person name="Jerlstrom-Hultqvist J."/>
            <person name="Cepicka I."/>
            <person name="Gallot-Lavallee L."/>
            <person name="Salas-Leiva D."/>
            <person name="Curtis B.A."/>
            <person name="Zahonova K."/>
            <person name="Pipaliya S."/>
            <person name="Dacks J."/>
            <person name="Roger A.J."/>
        </authorList>
    </citation>
    <scope>NUCLEOTIDE SEQUENCE</scope>
    <source>
        <strain evidence="2">Schooner1</strain>
    </source>
</reference>
<evidence type="ECO:0000313" key="3">
    <source>
        <dbReference type="Proteomes" id="UP001150062"/>
    </source>
</evidence>
<dbReference type="EMBL" id="JAOAOG010000028">
    <property type="protein sequence ID" value="KAJ6253820.1"/>
    <property type="molecule type" value="Genomic_DNA"/>
</dbReference>
<accession>A0ABQ8ZAA8</accession>
<gene>
    <name evidence="2" type="ORF">M0813_13237</name>
</gene>
<dbReference type="Proteomes" id="UP001150062">
    <property type="component" value="Unassembled WGS sequence"/>
</dbReference>
<keyword evidence="3" id="KW-1185">Reference proteome</keyword>
<protein>
    <submittedName>
        <fullName evidence="2">Uncharacterized protein</fullName>
    </submittedName>
</protein>
<sequence>MSNDSKQTKKSPPITKPPPPITKPPPRTNSRQPIQKRKPEEIKQELKKLGLTDTQISELLGVINKKMVARIQIYRIFFREWYIEEYDQKNKEKLVQVTIKSKLLKAIVISKNQGSSNVLNALRYYFWGLSMLNSDTIKNSKKKEGEKKERRKTHEDLVYIFDTITCGSRKRKQSTENLTKTLILKRSRRIKNPNGTSSIEKEVIAIIKKKTKVLPNKNRKKKEFELKKLEEQKNKVKVNSANNELFFDNKTPSPNFHDDNFLKFPLDKFFSQFEENLNNNLSNVANNNSTGSGIQVNNVKEEKLHSEGLYFSEKCIIDSYSRLNYFREYQTNHLGEGCVTILLQNQEEDFGFRYHESYDFNSEDAFWRKWPDQPYCWC</sequence>
<feature type="compositionally biased region" description="Pro residues" evidence="1">
    <location>
        <begin position="14"/>
        <end position="27"/>
    </location>
</feature>
<organism evidence="2 3">
    <name type="scientific">Anaeramoeba flamelloides</name>
    <dbReference type="NCBI Taxonomy" id="1746091"/>
    <lineage>
        <taxon>Eukaryota</taxon>
        <taxon>Metamonada</taxon>
        <taxon>Anaeramoebidae</taxon>
        <taxon>Anaeramoeba</taxon>
    </lineage>
</organism>